<dbReference type="InterPro" id="IPR010823">
    <property type="entry name" value="Portal_Gp20"/>
</dbReference>
<evidence type="ECO:0000313" key="2">
    <source>
        <dbReference type="EMBL" id="CAB4142928.1"/>
    </source>
</evidence>
<organism evidence="2">
    <name type="scientific">uncultured Caudovirales phage</name>
    <dbReference type="NCBI Taxonomy" id="2100421"/>
    <lineage>
        <taxon>Viruses</taxon>
        <taxon>Duplodnaviria</taxon>
        <taxon>Heunggongvirae</taxon>
        <taxon>Uroviricota</taxon>
        <taxon>Caudoviricetes</taxon>
        <taxon>Peduoviridae</taxon>
        <taxon>Maltschvirus</taxon>
        <taxon>Maltschvirus maltsch</taxon>
    </lineage>
</organism>
<feature type="region of interest" description="Disordered" evidence="1">
    <location>
        <begin position="508"/>
        <end position="540"/>
    </location>
</feature>
<proteinExistence type="predicted"/>
<accession>A0A6J5M8B8</accession>
<name>A0A6J5M8B8_9CAUD</name>
<gene>
    <name evidence="2" type="ORF">UFOVP449_92</name>
</gene>
<reference evidence="2" key="1">
    <citation type="submission" date="2020-04" db="EMBL/GenBank/DDBJ databases">
        <authorList>
            <person name="Chiriac C."/>
            <person name="Salcher M."/>
            <person name="Ghai R."/>
            <person name="Kavagutti S V."/>
        </authorList>
    </citation>
    <scope>NUCLEOTIDE SEQUENCE</scope>
</reference>
<dbReference type="EMBL" id="LR796420">
    <property type="protein sequence ID" value="CAB4142928.1"/>
    <property type="molecule type" value="Genomic_DNA"/>
</dbReference>
<sequence length="574" mass="66693">MADTTIFSRLQRLFSTNTIVRKTTTGTKVIDTDEYQNMTTNLVDRFMKLKVTNFASGQIDSSLAYQQVRIDLFRDYDSMDQDPILSSALDIYADECTAQNEMGNVLKIHHPDDNIKQILENLFYDILNVEFNLWPWTRNLVKYGDFFLQLEIAKDLGIVNVFPYSPYEITRVENFDPANPQRVKFVYAPYQNPLGAYGQTTKKEFENYEIAHFRLNSDSNFLPYGKSMIEGGRRVWKQLQLMEDAMLLHRVMRAPEKRIFKIDVGNIPPNEVDNYMQRIINNSKKVPFVDERTGEYNLKFNVQNMIEDYYMPVRGSDSGTSIDTLKGLEYNMIEDINYLKNKLMASLKIPKAYLNYEEDTGGKATLAALDSRFAKTVERIQRVLVSELTKIAIIHLYTQGIDDAKLTDFTIELTTPSKIYEQEKIELYTSKVQLIQSMQQTKMFSKEWMYEAIMSMAKDEQDEQTLAILEDTKQAYRLQSIETQGVDPAQQPEEPTNVEEEIQRIKEELEEEGKVGRPKDPVRYGKDDHPMGRDPLGIKTLKRKEGYSTYNKHKKSYQEIFKDMDGNKKKIVNG</sequence>
<feature type="compositionally biased region" description="Basic and acidic residues" evidence="1">
    <location>
        <begin position="508"/>
        <end position="532"/>
    </location>
</feature>
<dbReference type="Pfam" id="PF07230">
    <property type="entry name" value="Portal_T4"/>
    <property type="match status" value="1"/>
</dbReference>
<evidence type="ECO:0000256" key="1">
    <source>
        <dbReference type="SAM" id="MobiDB-lite"/>
    </source>
</evidence>
<protein>
    <submittedName>
        <fullName evidence="2">Portal vertex protein</fullName>
    </submittedName>
</protein>